<name>A0A061BE03_RHOTO</name>
<evidence type="ECO:0000256" key="3">
    <source>
        <dbReference type="ARBA" id="ARBA00023242"/>
    </source>
</evidence>
<dbReference type="GO" id="GO:0005634">
    <property type="term" value="C:nucleus"/>
    <property type="evidence" value="ECO:0007669"/>
    <property type="project" value="UniProtKB-SubCell"/>
</dbReference>
<feature type="compositionally biased region" description="Polar residues" evidence="4">
    <location>
        <begin position="94"/>
        <end position="105"/>
    </location>
</feature>
<comment type="subcellular location">
    <subcellularLocation>
        <location evidence="1">Nucleus</location>
    </subcellularLocation>
</comment>
<feature type="region of interest" description="Disordered" evidence="4">
    <location>
        <begin position="210"/>
        <end position="256"/>
    </location>
</feature>
<evidence type="ECO:0000313" key="6">
    <source>
        <dbReference type="EMBL" id="CDR48214.1"/>
    </source>
</evidence>
<dbReference type="GO" id="GO:0000981">
    <property type="term" value="F:DNA-binding transcription factor activity, RNA polymerase II-specific"/>
    <property type="evidence" value="ECO:0007669"/>
    <property type="project" value="InterPro"/>
</dbReference>
<dbReference type="AlphaFoldDB" id="A0A061BE03"/>
<keyword evidence="3" id="KW-0539">Nucleus</keyword>
<dbReference type="InterPro" id="IPR036864">
    <property type="entry name" value="Zn2-C6_fun-type_DNA-bd_sf"/>
</dbReference>
<proteinExistence type="predicted"/>
<feature type="region of interest" description="Disordered" evidence="4">
    <location>
        <begin position="960"/>
        <end position="1023"/>
    </location>
</feature>
<reference evidence="6" key="1">
    <citation type="journal article" date="2014" name="Genome Announc.">
        <title>Draft genome sequence of Rhodosporidium toruloides CECT1137, an oleaginous yeast of biotechnological interest.</title>
        <authorList>
            <person name="Morin N."/>
            <person name="Calcas X."/>
            <person name="Devillers H."/>
            <person name="Durrens P."/>
            <person name="Sherman D.J."/>
            <person name="Nicaud J.-M."/>
            <person name="Neuveglise C."/>
        </authorList>
    </citation>
    <scope>NUCLEOTIDE SEQUENCE</scope>
    <source>
        <strain evidence="6">CECT1137</strain>
    </source>
</reference>
<feature type="compositionally biased region" description="Low complexity" evidence="4">
    <location>
        <begin position="909"/>
        <end position="920"/>
    </location>
</feature>
<feature type="compositionally biased region" description="Basic residues" evidence="4">
    <location>
        <begin position="136"/>
        <end position="145"/>
    </location>
</feature>
<feature type="compositionally biased region" description="Low complexity" evidence="4">
    <location>
        <begin position="968"/>
        <end position="996"/>
    </location>
</feature>
<feature type="region of interest" description="Disordered" evidence="4">
    <location>
        <begin position="329"/>
        <end position="364"/>
    </location>
</feature>
<dbReference type="InterPro" id="IPR007219">
    <property type="entry name" value="XnlR_reg_dom"/>
</dbReference>
<dbReference type="GO" id="GO:0003677">
    <property type="term" value="F:DNA binding"/>
    <property type="evidence" value="ECO:0007669"/>
    <property type="project" value="InterPro"/>
</dbReference>
<accession>A0A061BE03</accession>
<feature type="compositionally biased region" description="Low complexity" evidence="4">
    <location>
        <begin position="335"/>
        <end position="363"/>
    </location>
</feature>
<dbReference type="InterPro" id="IPR001138">
    <property type="entry name" value="Zn2Cys6_DnaBD"/>
</dbReference>
<dbReference type="GO" id="GO:0008270">
    <property type="term" value="F:zinc ion binding"/>
    <property type="evidence" value="ECO:0007669"/>
    <property type="project" value="InterPro"/>
</dbReference>
<feature type="region of interest" description="Disordered" evidence="4">
    <location>
        <begin position="888"/>
        <end position="932"/>
    </location>
</feature>
<dbReference type="EMBL" id="LK052951">
    <property type="protein sequence ID" value="CDR48214.1"/>
    <property type="molecule type" value="Genomic_DNA"/>
</dbReference>
<evidence type="ECO:0000256" key="4">
    <source>
        <dbReference type="SAM" id="MobiDB-lite"/>
    </source>
</evidence>
<evidence type="ECO:0000256" key="2">
    <source>
        <dbReference type="ARBA" id="ARBA00022723"/>
    </source>
</evidence>
<dbReference type="PROSITE" id="PS50048">
    <property type="entry name" value="ZN2_CY6_FUNGAL_2"/>
    <property type="match status" value="1"/>
</dbReference>
<dbReference type="OrthoDB" id="3364175at2759"/>
<feature type="compositionally biased region" description="Low complexity" evidence="4">
    <location>
        <begin position="70"/>
        <end position="88"/>
    </location>
</feature>
<dbReference type="CDD" id="cd00067">
    <property type="entry name" value="GAL4"/>
    <property type="match status" value="1"/>
</dbReference>
<evidence type="ECO:0000256" key="1">
    <source>
        <dbReference type="ARBA" id="ARBA00004123"/>
    </source>
</evidence>
<dbReference type="SMART" id="SM00066">
    <property type="entry name" value="GAL4"/>
    <property type="match status" value="1"/>
</dbReference>
<feature type="region of interest" description="Disordered" evidence="4">
    <location>
        <begin position="60"/>
        <end position="153"/>
    </location>
</feature>
<feature type="compositionally biased region" description="Polar residues" evidence="4">
    <location>
        <begin position="210"/>
        <end position="222"/>
    </location>
</feature>
<protein>
    <submittedName>
        <fullName evidence="6">RHTO0S16e03708g1_1</fullName>
    </submittedName>
</protein>
<dbReference type="Gene3D" id="4.10.240.10">
    <property type="entry name" value="Zn(2)-C6 fungal-type DNA-binding domain"/>
    <property type="match status" value="1"/>
</dbReference>
<dbReference type="PROSITE" id="PS00463">
    <property type="entry name" value="ZN2_CY6_FUNGAL_1"/>
    <property type="match status" value="1"/>
</dbReference>
<feature type="compositionally biased region" description="Polar residues" evidence="4">
    <location>
        <begin position="238"/>
        <end position="255"/>
    </location>
</feature>
<dbReference type="Pfam" id="PF00172">
    <property type="entry name" value="Zn_clus"/>
    <property type="match status" value="1"/>
</dbReference>
<dbReference type="SUPFAM" id="SSF57701">
    <property type="entry name" value="Zn2/Cys6 DNA-binding domain"/>
    <property type="match status" value="1"/>
</dbReference>
<feature type="domain" description="Zn(2)-C6 fungal-type" evidence="5">
    <location>
        <begin position="148"/>
        <end position="177"/>
    </location>
</feature>
<keyword evidence="2" id="KW-0479">Metal-binding</keyword>
<dbReference type="GO" id="GO:0006351">
    <property type="term" value="P:DNA-templated transcription"/>
    <property type="evidence" value="ECO:0007669"/>
    <property type="project" value="InterPro"/>
</dbReference>
<evidence type="ECO:0000259" key="5">
    <source>
        <dbReference type="PROSITE" id="PS50048"/>
    </source>
</evidence>
<organism evidence="6">
    <name type="scientific">Rhodotorula toruloides</name>
    <name type="common">Yeast</name>
    <name type="synonym">Rhodosporidium toruloides</name>
    <dbReference type="NCBI Taxonomy" id="5286"/>
    <lineage>
        <taxon>Eukaryota</taxon>
        <taxon>Fungi</taxon>
        <taxon>Dikarya</taxon>
        <taxon>Basidiomycota</taxon>
        <taxon>Pucciniomycotina</taxon>
        <taxon>Microbotryomycetes</taxon>
        <taxon>Sporidiobolales</taxon>
        <taxon>Sporidiobolaceae</taxon>
        <taxon>Rhodotorula</taxon>
    </lineage>
</organism>
<sequence length="1023" mass="110919">MSDTNALFAQLFGDNGQAAFDASYLDLGGGGGAGGAGLGTSEGGTTDSLFSSAAFGALDSSIPNMHGREASGSSGSTSSAEVASGTVAPADLSPAQSLSGSTAAKSTGKRAKKDTRKDSAASQGDGSEDGKDSGGKKTKRTRNRKPSSCAQCRKKKLRCNRSDPCDQCQTRGEVCSWEGAEPLYKARDQADNEELRDQVARLESLVRYLTSQRQQDELSSPNGVFEEPPSPGAASVDNFPSKTSRQGSASASHAPNTPKFAMDLRANDLCEGLAQLAIKEFVVVEGSGTDSWAPGNKRGLEFVDEAQQFVEHMPQQFGVAQSPAFVLGSSASTRSGAPSEAGASPAPSMMSSAPSPLSPGALGTASFGKEAPPLSEALKFLPIHEQALSAYKYFSGYVSWYAHPVHLQSFEEKWRDLEAALRIPDEEQRNKAIDPFFIATFLGVLATGLAMMPVKRAIRDGFGADKDKTVDYWLEGAMIALTCGRFLDNPSVEAVRATVVISTYFVFISTGERSGAGMGLLSLVVQIALSLGLHRDPDRSPGKYTFFEAEERRRLFWNLFMLCILSSASLSRTWAVFDLNGVDTKLPLDCHDHEILDEATAMAGVEKRRAKFEETPMTSLIVKMRLAVLARKMNDRAFGIHPVPYEEILALDAELREFEESIPSRYQLRLDPSGALLRPTTHVTVTEMRACMIQISLAGEFLRLHRPWMLLAATDKRYQYSRSQAIKYAKLLLAVYRSPSCSGNRWGGLSYKATNAAIVLGVEILAFPDGSEVSQIRSMLNAVYKQMERQASLSSLCRKGSRVIRFLLDKEAALSALRDQRRQIKRTRVDESGGDAFPSRALRTALDPNLVTQPLFMHDREEETLIHKTDSFSSPSDYFSAVPARNYPTAPLHQQSTGPRPVPHPLPRPTRAAPSTSSIQQPPPSASSNFPELAGTFEFDFRLPQHVPYASPAATPFSPYAQPPMYTQPPIYSSQPPSQSTSPAYPLSSVPVSSASPFPPSSTIDQKVPLYPPSSQTAFTPRY</sequence>
<dbReference type="Pfam" id="PF04082">
    <property type="entry name" value="Fungal_trans"/>
    <property type="match status" value="1"/>
</dbReference>
<dbReference type="PANTHER" id="PTHR31001">
    <property type="entry name" value="UNCHARACTERIZED TRANSCRIPTIONAL REGULATORY PROTEIN"/>
    <property type="match status" value="1"/>
</dbReference>
<dbReference type="CDD" id="cd12148">
    <property type="entry name" value="fungal_TF_MHR"/>
    <property type="match status" value="1"/>
</dbReference>
<feature type="compositionally biased region" description="Polar residues" evidence="4">
    <location>
        <begin position="1013"/>
        <end position="1023"/>
    </location>
</feature>
<gene>
    <name evidence="6" type="ORF">RHTO0S_16e03708g</name>
</gene>
<dbReference type="InterPro" id="IPR050613">
    <property type="entry name" value="Sec_Metabolite_Reg"/>
</dbReference>
<dbReference type="PANTHER" id="PTHR31001:SF90">
    <property type="entry name" value="CENTROMERE DNA-BINDING PROTEIN COMPLEX CBF3 SUBUNIT B"/>
    <property type="match status" value="1"/>
</dbReference>